<dbReference type="SUPFAM" id="SSF50182">
    <property type="entry name" value="Sm-like ribonucleoproteins"/>
    <property type="match status" value="1"/>
</dbReference>
<evidence type="ECO:0000256" key="1">
    <source>
        <dbReference type="ARBA" id="ARBA00010415"/>
    </source>
</evidence>
<dbReference type="Proteomes" id="UP000218231">
    <property type="component" value="Unassembled WGS sequence"/>
</dbReference>
<feature type="region of interest" description="Disordered" evidence="4">
    <location>
        <begin position="267"/>
        <end position="292"/>
    </location>
</feature>
<dbReference type="Pfam" id="PF09532">
    <property type="entry name" value="FDF"/>
    <property type="match status" value="1"/>
</dbReference>
<feature type="compositionally biased region" description="Basic and acidic residues" evidence="4">
    <location>
        <begin position="267"/>
        <end position="287"/>
    </location>
</feature>
<dbReference type="InterPro" id="IPR025761">
    <property type="entry name" value="FFD_box"/>
</dbReference>
<feature type="short sequence motif" description="FFD box" evidence="2">
    <location>
        <begin position="251"/>
        <end position="267"/>
    </location>
</feature>
<dbReference type="GO" id="GO:0000149">
    <property type="term" value="F:SNARE binding"/>
    <property type="evidence" value="ECO:0007669"/>
    <property type="project" value="TreeGrafter"/>
</dbReference>
<feature type="short sequence motif" description="TFG box" evidence="3">
    <location>
        <begin position="275"/>
        <end position="295"/>
    </location>
</feature>
<keyword evidence="10" id="KW-1185">Reference proteome</keyword>
<feature type="domain" description="TFG box profile" evidence="7">
    <location>
        <begin position="275"/>
        <end position="295"/>
    </location>
</feature>
<protein>
    <submittedName>
        <fullName evidence="9">Uncharacterized protein</fullName>
    </submittedName>
</protein>
<dbReference type="PROSITE" id="PS51513">
    <property type="entry name" value="FFD"/>
    <property type="match status" value="1"/>
</dbReference>
<proteinExistence type="inferred from homology"/>
<feature type="region of interest" description="Disordered" evidence="4">
    <location>
        <begin position="103"/>
        <end position="206"/>
    </location>
</feature>
<dbReference type="STRING" id="2018661.A0A2A2JAJ3"/>
<evidence type="ECO:0000256" key="4">
    <source>
        <dbReference type="SAM" id="MobiDB-lite"/>
    </source>
</evidence>
<evidence type="ECO:0000256" key="2">
    <source>
        <dbReference type="PROSITE-ProRule" id="PRU00846"/>
    </source>
</evidence>
<dbReference type="Gene3D" id="2.30.30.100">
    <property type="match status" value="1"/>
</dbReference>
<feature type="compositionally biased region" description="Basic and acidic residues" evidence="4">
    <location>
        <begin position="240"/>
        <end position="255"/>
    </location>
</feature>
<dbReference type="InterPro" id="IPR025762">
    <property type="entry name" value="DFDF"/>
</dbReference>
<feature type="domain" description="DFDF" evidence="5">
    <location>
        <begin position="198"/>
        <end position="234"/>
    </location>
</feature>
<feature type="compositionally biased region" description="Polar residues" evidence="4">
    <location>
        <begin position="124"/>
        <end position="137"/>
    </location>
</feature>
<evidence type="ECO:0000256" key="3">
    <source>
        <dbReference type="PROSITE-ProRule" id="PRU00869"/>
    </source>
</evidence>
<dbReference type="OrthoDB" id="19988at2759"/>
<evidence type="ECO:0000313" key="10">
    <source>
        <dbReference type="Proteomes" id="UP000218231"/>
    </source>
</evidence>
<evidence type="ECO:0000313" key="9">
    <source>
        <dbReference type="EMBL" id="PAV58788.1"/>
    </source>
</evidence>
<dbReference type="InterPro" id="IPR047575">
    <property type="entry name" value="Sm"/>
</dbReference>
<evidence type="ECO:0000259" key="5">
    <source>
        <dbReference type="PROSITE" id="PS51512"/>
    </source>
</evidence>
<dbReference type="PROSITE" id="PS51512">
    <property type="entry name" value="DFDF"/>
    <property type="match status" value="1"/>
</dbReference>
<dbReference type="GO" id="GO:0003723">
    <property type="term" value="F:RNA binding"/>
    <property type="evidence" value="ECO:0007669"/>
    <property type="project" value="InterPro"/>
</dbReference>
<comment type="similarity">
    <text evidence="1">Belongs to the LSM14 family.</text>
</comment>
<dbReference type="InterPro" id="IPR010920">
    <property type="entry name" value="LSM_dom_sf"/>
</dbReference>
<dbReference type="CDD" id="cd01736">
    <property type="entry name" value="LSm14_N"/>
    <property type="match status" value="1"/>
</dbReference>
<feature type="region of interest" description="Disordered" evidence="4">
    <location>
        <begin position="231"/>
        <end position="255"/>
    </location>
</feature>
<reference evidence="9 10" key="1">
    <citation type="journal article" date="2017" name="Curr. Biol.">
        <title>Genome architecture and evolution of a unichromosomal asexual nematode.</title>
        <authorList>
            <person name="Fradin H."/>
            <person name="Zegar C."/>
            <person name="Gutwein M."/>
            <person name="Lucas J."/>
            <person name="Kovtun M."/>
            <person name="Corcoran D."/>
            <person name="Baugh L.R."/>
            <person name="Kiontke K."/>
            <person name="Gunsalus K."/>
            <person name="Fitch D.H."/>
            <person name="Piano F."/>
        </authorList>
    </citation>
    <scope>NUCLEOTIDE SEQUENCE [LARGE SCALE GENOMIC DNA]</scope>
    <source>
        <strain evidence="9">PF1309</strain>
    </source>
</reference>
<dbReference type="PANTHER" id="PTHR15922:SF2">
    <property type="entry name" value="NBAS SUBUNIT OF NRZ TETHERING COMPLEX"/>
    <property type="match status" value="1"/>
</dbReference>
<evidence type="ECO:0000259" key="7">
    <source>
        <dbReference type="PROSITE" id="PS51536"/>
    </source>
</evidence>
<evidence type="ECO:0000259" key="8">
    <source>
        <dbReference type="PROSITE" id="PS52002"/>
    </source>
</evidence>
<dbReference type="InterPro" id="IPR025768">
    <property type="entry name" value="TFG_box"/>
</dbReference>
<dbReference type="PROSITE" id="PS52002">
    <property type="entry name" value="SM"/>
    <property type="match status" value="1"/>
</dbReference>
<feature type="domain" description="Sm" evidence="8">
    <location>
        <begin position="1"/>
        <end position="81"/>
    </location>
</feature>
<comment type="caution">
    <text evidence="9">The sequence shown here is derived from an EMBL/GenBank/DDBJ whole genome shotgun (WGS) entry which is preliminary data.</text>
</comment>
<name>A0A2A2JAJ3_9BILA</name>
<dbReference type="EMBL" id="LIAE01010557">
    <property type="protein sequence ID" value="PAV58788.1"/>
    <property type="molecule type" value="Genomic_DNA"/>
</dbReference>
<dbReference type="GO" id="GO:0070939">
    <property type="term" value="C:Dsl1/NZR complex"/>
    <property type="evidence" value="ECO:0007669"/>
    <property type="project" value="TreeGrafter"/>
</dbReference>
<feature type="domain" description="FFD box profile" evidence="6">
    <location>
        <begin position="251"/>
        <end position="267"/>
    </location>
</feature>
<accession>A0A2A2JAJ3</accession>
<dbReference type="InterPro" id="IPR025609">
    <property type="entry name" value="Lsm14-like_N"/>
</dbReference>
<sequence length="1452" mass="162782">MSGQTPYIGSKISLISKLDIRYEGILYTVDTNDSTIALAKVRSFGTENRPCSNPVAPRDDVYEYIIFKAADIKDLIVCETPKATALNAGLPYDPAILSVSGRSVPGSDSAPAMPGAPVGGTHISAGSSRSATPQNNRGGFGGMNNLPGGPPHGGNRGGFVPRGGNQGGGFRGNRGYHQQHRGGFNRNGNQSYGMPRPNPRGEKLKFDGDYDFEKANEKFKEEIIGKMEDLKLEGDDLEKPEDSPAKESNEPFYDKKNSFFDRISCEATEKAEGRTGRPDWKKERETNQETFGQQAVRSMNYRRGRGFGRGRGRGANRGYAGGIIESNPIYSPRRSEIYNEPEPEAVPEDPDTVSKNEWMALAETGELQVGHVRNILHSIQDQEWVTIVCGTTEVPNFPLQKSLIDYGTSLSSASIPVKIWIEHTARILAACHVDVKLYLTVRRKTCLELAIYLAETANFATLNRLLAQNMEVIGKYQLAILNAIPCCIPAENYEHLLPRTDSDKPMQIEEELNPYLDSLAILAEDNGEDAAGLVEEYNEGIREGNAEEIQKISQMSFVEWVKKRVVDIDVETGNSDLSIELLKLAVQLGFEELQDNIPRWELYADYVKFCRLINETYEGFMSEDPKIVVGNFMKMASFDLTENIERVVQIVEYKMQQKEEGNLTELMRPLLVETSEKSMKVLQEFCRIRPDAVNQEIILECLLNLMSNGVDLLTSLRDLPFEEKSEVSSALATFLHRNVKPTFKEVWESKTDRESARKLLIRMVRKSPCESAEEWEMLRDDVIRTANDFYNSLISTEEALIIVASELLDDERSAREPELMPLLLSLRKNDPKTSGVAKLGTIKSSELLLSKADQFLQQAVQKGDPLLGRARLLAFSAREIASKQSHQFDRLLEAVELAQELGCTALPVVIKHANPYELLEQIIDLESNFKQGKKCAKLGVLLAVSETPVATALSLCSLSAIKHGNYDYVTKYLNEIISKARGIQVVHQLCMKIMDSPYEPPEMDDIYACAVLNAPESELLLTMDKINEHRHARIQKLNDEENVPWNTRELELCGQIVLDENYTKVSAWTPPAREMPKSIKRRMKFIEDYSTEEKASLFAYHSATVAVGLAAFHSPEDTVPQFTINEKLSKYAEALKKYSDQLSTRLIENVNPQFLISQAFQSDTNISSLDRLIAYGCDRERFIEDAQYRNETIIGLAMSEEEQMFQDAIELAKSWKMDEWELHMASLENALTSLSISEAKAILKSRGHLAKLRTKVDQFHATLRKSVLPLLSGNEAFIAYCSLFAESEPEKKSLPTLKTIFEKDRNQSLQRLFQDPELLSKFIVSIPDKAIAALVAGLFQFPIGKEACEQAARYLLDGSDLRPPANPFVIFCLLANDETAFVDLVANKSRDEEIAYLQRAQVFLNAIKNVPESLKEAVKDRLSLLTTPHESSGSPEPSSAQQIFVVNRRRGN</sequence>
<dbReference type="Pfam" id="PF12701">
    <property type="entry name" value="LSM14"/>
    <property type="match status" value="1"/>
</dbReference>
<dbReference type="SMART" id="SM01199">
    <property type="entry name" value="FDF"/>
    <property type="match status" value="1"/>
</dbReference>
<dbReference type="GO" id="GO:0006890">
    <property type="term" value="P:retrograde vesicle-mediated transport, Golgi to endoplasmic reticulum"/>
    <property type="evidence" value="ECO:0007669"/>
    <property type="project" value="TreeGrafter"/>
</dbReference>
<dbReference type="PANTHER" id="PTHR15922">
    <property type="entry name" value="NEUROBLASTOMA-AMPLIFIED SEQUENCE"/>
    <property type="match status" value="1"/>
</dbReference>
<dbReference type="InterPro" id="IPR019050">
    <property type="entry name" value="FDF_dom"/>
</dbReference>
<dbReference type="PROSITE" id="PS51536">
    <property type="entry name" value="TFG"/>
    <property type="match status" value="1"/>
</dbReference>
<organism evidence="9 10">
    <name type="scientific">Diploscapter pachys</name>
    <dbReference type="NCBI Taxonomy" id="2018661"/>
    <lineage>
        <taxon>Eukaryota</taxon>
        <taxon>Metazoa</taxon>
        <taxon>Ecdysozoa</taxon>
        <taxon>Nematoda</taxon>
        <taxon>Chromadorea</taxon>
        <taxon>Rhabditida</taxon>
        <taxon>Rhabditina</taxon>
        <taxon>Rhabditomorpha</taxon>
        <taxon>Rhabditoidea</taxon>
        <taxon>Rhabditidae</taxon>
        <taxon>Diploscapter</taxon>
    </lineage>
</organism>
<dbReference type="SMART" id="SM01271">
    <property type="entry name" value="LSM14"/>
    <property type="match status" value="1"/>
</dbReference>
<evidence type="ECO:0000259" key="6">
    <source>
        <dbReference type="PROSITE" id="PS51513"/>
    </source>
</evidence>
<gene>
    <name evidence="9" type="ORF">WR25_11878</name>
</gene>
<feature type="compositionally biased region" description="Gly residues" evidence="4">
    <location>
        <begin position="151"/>
        <end position="172"/>
    </location>
</feature>